<dbReference type="EMBL" id="BGPR01038903">
    <property type="protein sequence ID" value="GBO14801.1"/>
    <property type="molecule type" value="Genomic_DNA"/>
</dbReference>
<dbReference type="AlphaFoldDB" id="A0A4Y2URI4"/>
<dbReference type="Proteomes" id="UP000499080">
    <property type="component" value="Unassembled WGS sequence"/>
</dbReference>
<reference evidence="1 2" key="1">
    <citation type="journal article" date="2019" name="Sci. Rep.">
        <title>Orb-weaving spider Araneus ventricosus genome elucidates the spidroin gene catalogue.</title>
        <authorList>
            <person name="Kono N."/>
            <person name="Nakamura H."/>
            <person name="Ohtoshi R."/>
            <person name="Moran D.A.P."/>
            <person name="Shinohara A."/>
            <person name="Yoshida Y."/>
            <person name="Fujiwara M."/>
            <person name="Mori M."/>
            <person name="Tomita M."/>
            <person name="Arakawa K."/>
        </authorList>
    </citation>
    <scope>NUCLEOTIDE SEQUENCE [LARGE SCALE GENOMIC DNA]</scope>
</reference>
<gene>
    <name evidence="1" type="ORF">AVEN_67761_1</name>
</gene>
<protein>
    <submittedName>
        <fullName evidence="1">Uncharacterized protein</fullName>
    </submittedName>
</protein>
<accession>A0A4Y2URI4</accession>
<organism evidence="1 2">
    <name type="scientific">Araneus ventricosus</name>
    <name type="common">Orbweaver spider</name>
    <name type="synonym">Epeira ventricosa</name>
    <dbReference type="NCBI Taxonomy" id="182803"/>
    <lineage>
        <taxon>Eukaryota</taxon>
        <taxon>Metazoa</taxon>
        <taxon>Ecdysozoa</taxon>
        <taxon>Arthropoda</taxon>
        <taxon>Chelicerata</taxon>
        <taxon>Arachnida</taxon>
        <taxon>Araneae</taxon>
        <taxon>Araneomorphae</taxon>
        <taxon>Entelegynae</taxon>
        <taxon>Araneoidea</taxon>
        <taxon>Araneidae</taxon>
        <taxon>Araneus</taxon>
    </lineage>
</organism>
<sequence length="132" mass="15776">MNKRLIANWYRYFTAFLQMMSRNSHLISVKFKFSPYFFANIDTPPHDVMYRAIVDFLGSQHYLKRTEFHHCYFRFPEGVELLRKLIENTSESLTRLVLREFVRSELLDREQDSNILQNLHMLLPSLTEAAVA</sequence>
<proteinExistence type="predicted"/>
<name>A0A4Y2URI4_ARAVE</name>
<comment type="caution">
    <text evidence="1">The sequence shown here is derived from an EMBL/GenBank/DDBJ whole genome shotgun (WGS) entry which is preliminary data.</text>
</comment>
<evidence type="ECO:0000313" key="2">
    <source>
        <dbReference type="Proteomes" id="UP000499080"/>
    </source>
</evidence>
<evidence type="ECO:0000313" key="1">
    <source>
        <dbReference type="EMBL" id="GBO14801.1"/>
    </source>
</evidence>
<keyword evidence="2" id="KW-1185">Reference proteome</keyword>